<dbReference type="GO" id="GO:0009408">
    <property type="term" value="P:response to heat"/>
    <property type="evidence" value="ECO:0007669"/>
    <property type="project" value="TreeGrafter"/>
</dbReference>
<dbReference type="InterPro" id="IPR008978">
    <property type="entry name" value="HSP20-like_chaperone"/>
</dbReference>
<dbReference type="GO" id="GO:0051082">
    <property type="term" value="F:unfolded protein binding"/>
    <property type="evidence" value="ECO:0007669"/>
    <property type="project" value="TreeGrafter"/>
</dbReference>
<sequence length="239" mass="28134">MSMYSNFNRRLPSWKNNDEDEEDKFFSSRYWDEFKRRSKRMTEETNEIWQNMDDSRRLASSSMSMMSSSMKKNRKDGDDVMKKKDDEPSWRRSQSLNRNESGLGGNYKRKIRFGDEETKPESSSKANESTNNIKDSNMEMGQIKDDDECFEVTIDVSTYTPNELKISVGSNRILIIEGKHEDERVSRTFNRKFSLPYNCLIEKIVPTLRTSKQKLVIWIPKSSEEIDMESKQVPLIVKD</sequence>
<feature type="compositionally biased region" description="Polar residues" evidence="4">
    <location>
        <begin position="91"/>
        <end position="100"/>
    </location>
</feature>
<feature type="compositionally biased region" description="Polar residues" evidence="4">
    <location>
        <begin position="123"/>
        <end position="133"/>
    </location>
</feature>
<evidence type="ECO:0000256" key="2">
    <source>
        <dbReference type="PROSITE-ProRule" id="PRU00285"/>
    </source>
</evidence>
<dbReference type="Gene3D" id="2.60.40.790">
    <property type="match status" value="1"/>
</dbReference>
<dbReference type="InterPro" id="IPR002068">
    <property type="entry name" value="A-crystallin/Hsp20_dom"/>
</dbReference>
<evidence type="ECO:0000256" key="4">
    <source>
        <dbReference type="SAM" id="MobiDB-lite"/>
    </source>
</evidence>
<dbReference type="GO" id="GO:0005737">
    <property type="term" value="C:cytoplasm"/>
    <property type="evidence" value="ECO:0007669"/>
    <property type="project" value="TreeGrafter"/>
</dbReference>
<evidence type="ECO:0000313" key="5">
    <source>
        <dbReference type="EMBL" id="CAF3000034.1"/>
    </source>
</evidence>
<feature type="compositionally biased region" description="Basic and acidic residues" evidence="4">
    <location>
        <begin position="112"/>
        <end position="122"/>
    </location>
</feature>
<feature type="compositionally biased region" description="Basic and acidic residues" evidence="4">
    <location>
        <begin position="75"/>
        <end position="90"/>
    </location>
</feature>
<proteinExistence type="inferred from homology"/>
<name>A0A7R8HC28_LEPSM</name>
<evidence type="ECO:0000256" key="3">
    <source>
        <dbReference type="RuleBase" id="RU003616"/>
    </source>
</evidence>
<dbReference type="PANTHER" id="PTHR45640">
    <property type="entry name" value="HEAT SHOCK PROTEIN HSP-12.2-RELATED"/>
    <property type="match status" value="1"/>
</dbReference>
<evidence type="ECO:0000313" key="6">
    <source>
        <dbReference type="Proteomes" id="UP000675881"/>
    </source>
</evidence>
<dbReference type="OrthoDB" id="1431247at2759"/>
<dbReference type="SUPFAM" id="SSF49764">
    <property type="entry name" value="HSP20-like chaperones"/>
    <property type="match status" value="1"/>
</dbReference>
<reference evidence="5" key="1">
    <citation type="submission" date="2021-02" db="EMBL/GenBank/DDBJ databases">
        <authorList>
            <person name="Bekaert M."/>
        </authorList>
    </citation>
    <scope>NUCLEOTIDE SEQUENCE</scope>
    <source>
        <strain evidence="5">IoA-00</strain>
    </source>
</reference>
<comment type="similarity">
    <text evidence="2 3">Belongs to the small heat shock protein (HSP20) family.</text>
</comment>
<dbReference type="InterPro" id="IPR001436">
    <property type="entry name" value="Alpha-crystallin/sHSP_animal"/>
</dbReference>
<dbReference type="GO" id="GO:0042026">
    <property type="term" value="P:protein refolding"/>
    <property type="evidence" value="ECO:0007669"/>
    <property type="project" value="TreeGrafter"/>
</dbReference>
<evidence type="ECO:0000256" key="1">
    <source>
        <dbReference type="ARBA" id="ARBA00023016"/>
    </source>
</evidence>
<feature type="region of interest" description="Disordered" evidence="4">
    <location>
        <begin position="37"/>
        <end position="133"/>
    </location>
</feature>
<keyword evidence="6" id="KW-1185">Reference proteome</keyword>
<gene>
    <name evidence="5" type="ORF">LSAA_13123</name>
</gene>
<dbReference type="EMBL" id="HG994586">
    <property type="protein sequence ID" value="CAF3000034.1"/>
    <property type="molecule type" value="Genomic_DNA"/>
</dbReference>
<feature type="compositionally biased region" description="Low complexity" evidence="4">
    <location>
        <begin position="60"/>
        <end position="70"/>
    </location>
</feature>
<dbReference type="Pfam" id="PF00011">
    <property type="entry name" value="HSP20"/>
    <property type="match status" value="1"/>
</dbReference>
<feature type="region of interest" description="Disordered" evidence="4">
    <location>
        <begin position="1"/>
        <end position="22"/>
    </location>
</feature>
<dbReference type="CDD" id="cd06526">
    <property type="entry name" value="metazoan_ACD"/>
    <property type="match status" value="1"/>
</dbReference>
<dbReference type="GO" id="GO:0005634">
    <property type="term" value="C:nucleus"/>
    <property type="evidence" value="ECO:0007669"/>
    <property type="project" value="TreeGrafter"/>
</dbReference>
<dbReference type="AlphaFoldDB" id="A0A7R8HC28"/>
<dbReference type="PROSITE" id="PS01031">
    <property type="entry name" value="SHSP"/>
    <property type="match status" value="1"/>
</dbReference>
<accession>A0A7R8HC28</accession>
<keyword evidence="1" id="KW-0346">Stress response</keyword>
<dbReference type="PANTHER" id="PTHR45640:SF13">
    <property type="entry name" value="HEAT SHOCK PROTEIN 22-RELATED"/>
    <property type="match status" value="1"/>
</dbReference>
<protein>
    <submittedName>
        <fullName evidence="5">CRYAB</fullName>
    </submittedName>
</protein>
<organism evidence="5 6">
    <name type="scientific">Lepeophtheirus salmonis</name>
    <name type="common">Salmon louse</name>
    <name type="synonym">Caligus salmonis</name>
    <dbReference type="NCBI Taxonomy" id="72036"/>
    <lineage>
        <taxon>Eukaryota</taxon>
        <taxon>Metazoa</taxon>
        <taxon>Ecdysozoa</taxon>
        <taxon>Arthropoda</taxon>
        <taxon>Crustacea</taxon>
        <taxon>Multicrustacea</taxon>
        <taxon>Hexanauplia</taxon>
        <taxon>Copepoda</taxon>
        <taxon>Siphonostomatoida</taxon>
        <taxon>Caligidae</taxon>
        <taxon>Lepeophtheirus</taxon>
    </lineage>
</organism>
<dbReference type="Proteomes" id="UP000675881">
    <property type="component" value="Chromosome 7"/>
</dbReference>